<dbReference type="AlphaFoldDB" id="A0A9P3H2I9"/>
<accession>A0A9P3H2I9</accession>
<sequence length="408" mass="47968">MAIKKKLRSRQCMMYLFVLLPVFVLLHLFFSRPVPPTSPFHDPILDEADNRIPLRAERMPLSELKYFTHNFANQGMGHKFSELVMGLHFANNNGLQYVFNERAFVRNFRNADLQWLGDLLRQRYPVPPELRAMMAANNRKAGIENHHSLQAQSELEDFDMVLNQWIPVYNYRDTAQFAYDQMGDYELRKSSLLGFGGRSSYMCPENNPRPNANCFLAGFSFFNASRDVQDLLQRKESTLREKYPQEHTIGQVDRLVIHIRLGDIQVSEKPETYVKVIQGMRRKLNISLPDENVHFVYFKPTELSEHMWGNWKRLRDIKSVLPNAQYHDIQSTEETLRFMVASKYLMTSGSSLSYVAAYFCPNCHVISAMPKEYIEDKIEMTEENYRNTFYYMDEWVPYIHYTSHSDNN</sequence>
<name>A0A9P3H2I9_9FUNG</name>
<gene>
    <name evidence="1" type="ORF">EMPS_01287</name>
</gene>
<keyword evidence="2" id="KW-1185">Reference proteome</keyword>
<evidence type="ECO:0000313" key="2">
    <source>
        <dbReference type="Proteomes" id="UP000827284"/>
    </source>
</evidence>
<reference evidence="1" key="2">
    <citation type="journal article" date="2022" name="Microbiol. Resour. Announc.">
        <title>Whole-Genome Sequence of Entomortierella parvispora E1425, a Mucoromycotan Fungus Associated with Burkholderiaceae-Related Endosymbiotic Bacteria.</title>
        <authorList>
            <person name="Herlambang A."/>
            <person name="Guo Y."/>
            <person name="Takashima Y."/>
            <person name="Narisawa K."/>
            <person name="Ohta H."/>
            <person name="Nishizawa T."/>
        </authorList>
    </citation>
    <scope>NUCLEOTIDE SEQUENCE</scope>
    <source>
        <strain evidence="1">E1425</strain>
    </source>
</reference>
<dbReference type="OrthoDB" id="2346695at2759"/>
<dbReference type="Proteomes" id="UP000827284">
    <property type="component" value="Unassembled WGS sequence"/>
</dbReference>
<comment type="caution">
    <text evidence="1">The sequence shown here is derived from an EMBL/GenBank/DDBJ whole genome shotgun (WGS) entry which is preliminary data.</text>
</comment>
<proteinExistence type="predicted"/>
<organism evidence="1 2">
    <name type="scientific">Entomortierella parvispora</name>
    <dbReference type="NCBI Taxonomy" id="205924"/>
    <lineage>
        <taxon>Eukaryota</taxon>
        <taxon>Fungi</taxon>
        <taxon>Fungi incertae sedis</taxon>
        <taxon>Mucoromycota</taxon>
        <taxon>Mortierellomycotina</taxon>
        <taxon>Mortierellomycetes</taxon>
        <taxon>Mortierellales</taxon>
        <taxon>Mortierellaceae</taxon>
        <taxon>Entomortierella</taxon>
    </lineage>
</organism>
<dbReference type="EMBL" id="BQFW01000002">
    <property type="protein sequence ID" value="GJJ68941.1"/>
    <property type="molecule type" value="Genomic_DNA"/>
</dbReference>
<evidence type="ECO:0000313" key="1">
    <source>
        <dbReference type="EMBL" id="GJJ68941.1"/>
    </source>
</evidence>
<reference evidence="1" key="1">
    <citation type="submission" date="2021-11" db="EMBL/GenBank/DDBJ databases">
        <authorList>
            <person name="Herlambang A."/>
            <person name="Guo Y."/>
            <person name="Takashima Y."/>
            <person name="Nishizawa T."/>
        </authorList>
    </citation>
    <scope>NUCLEOTIDE SEQUENCE</scope>
    <source>
        <strain evidence="1">E1425</strain>
    </source>
</reference>
<protein>
    <submittedName>
        <fullName evidence="1">Uncharacterized protein</fullName>
    </submittedName>
</protein>